<dbReference type="Proteomes" id="UP000054937">
    <property type="component" value="Unassembled WGS sequence"/>
</dbReference>
<sequence length="208" mass="24473">MDEQIKIFSLENFKFLATIPGYVWIEELNNNRHILVLDENCGIFIYDFFSKQSVNFVRYNRQAMCCKIIDKEQRIYGVAGDHFILIIQIQIDNLFQQQGEQNRQNPNIEKGEKKTTNVQEFNIQINQIKIFDSPYNICSLAFEFQPNNIIFAIYGTIQGSLIKFEVSDLQGKPVHQVYYDKNNKCLNMICISQLPEQTEFNVYKIIDM</sequence>
<keyword evidence="2" id="KW-1185">Reference proteome</keyword>
<reference evidence="1 2" key="1">
    <citation type="journal article" date="2015" name="Sci. Rep.">
        <title>Genome of the facultative scuticociliatosis pathogen Pseudocohnilembus persalinus provides insight into its virulence through horizontal gene transfer.</title>
        <authorList>
            <person name="Xiong J."/>
            <person name="Wang G."/>
            <person name="Cheng J."/>
            <person name="Tian M."/>
            <person name="Pan X."/>
            <person name="Warren A."/>
            <person name="Jiang C."/>
            <person name="Yuan D."/>
            <person name="Miao W."/>
        </authorList>
    </citation>
    <scope>NUCLEOTIDE SEQUENCE [LARGE SCALE GENOMIC DNA]</scope>
    <source>
        <strain evidence="1">36N120E</strain>
    </source>
</reference>
<dbReference type="SUPFAM" id="SSF50978">
    <property type="entry name" value="WD40 repeat-like"/>
    <property type="match status" value="1"/>
</dbReference>
<dbReference type="EMBL" id="LDAU01000081">
    <property type="protein sequence ID" value="KRX07727.1"/>
    <property type="molecule type" value="Genomic_DNA"/>
</dbReference>
<dbReference type="InterPro" id="IPR036322">
    <property type="entry name" value="WD40_repeat_dom_sf"/>
</dbReference>
<comment type="caution">
    <text evidence="1">The sequence shown here is derived from an EMBL/GenBank/DDBJ whole genome shotgun (WGS) entry which is preliminary data.</text>
</comment>
<evidence type="ECO:0000313" key="1">
    <source>
        <dbReference type="EMBL" id="KRX07727.1"/>
    </source>
</evidence>
<dbReference type="InParanoid" id="A0A0V0QZJ6"/>
<gene>
    <name evidence="1" type="ORF">PPERSA_05790</name>
</gene>
<evidence type="ECO:0000313" key="2">
    <source>
        <dbReference type="Proteomes" id="UP000054937"/>
    </source>
</evidence>
<name>A0A0V0QZJ6_PSEPJ</name>
<dbReference type="AlphaFoldDB" id="A0A0V0QZJ6"/>
<protein>
    <submittedName>
        <fullName evidence="1">WD40-repeat-containing domain</fullName>
    </submittedName>
</protein>
<organism evidence="1 2">
    <name type="scientific">Pseudocohnilembus persalinus</name>
    <name type="common">Ciliate</name>
    <dbReference type="NCBI Taxonomy" id="266149"/>
    <lineage>
        <taxon>Eukaryota</taxon>
        <taxon>Sar</taxon>
        <taxon>Alveolata</taxon>
        <taxon>Ciliophora</taxon>
        <taxon>Intramacronucleata</taxon>
        <taxon>Oligohymenophorea</taxon>
        <taxon>Scuticociliatia</taxon>
        <taxon>Philasterida</taxon>
        <taxon>Pseudocohnilembidae</taxon>
        <taxon>Pseudocohnilembus</taxon>
    </lineage>
</organism>
<accession>A0A0V0QZJ6</accession>
<proteinExistence type="predicted"/>